<name>A0AAV8V7A2_9CUCU</name>
<dbReference type="EMBL" id="JANEYG010000360">
    <property type="protein sequence ID" value="KAJ8910065.1"/>
    <property type="molecule type" value="Genomic_DNA"/>
</dbReference>
<protein>
    <submittedName>
        <fullName evidence="1">Uncharacterized protein</fullName>
    </submittedName>
</protein>
<gene>
    <name evidence="1" type="ORF">NQ315_013320</name>
</gene>
<keyword evidence="2" id="KW-1185">Reference proteome</keyword>
<accession>A0AAV8V7A2</accession>
<dbReference type="AlphaFoldDB" id="A0AAV8V7A2"/>
<sequence length="93" mass="10823">MNCSSENNEEIAQLVSEAESSLLPVKSRAKYEKSYQEFCHWRNEKDVQGASEDILIAYFCEKVKILKSFNTLVTVLNGEKYSANKRKRRHFCL</sequence>
<reference evidence="1 2" key="1">
    <citation type="journal article" date="2023" name="Insect Mol. Biol.">
        <title>Genome sequencing provides insights into the evolution of gene families encoding plant cell wall-degrading enzymes in longhorned beetles.</title>
        <authorList>
            <person name="Shin N.R."/>
            <person name="Okamura Y."/>
            <person name="Kirsch R."/>
            <person name="Pauchet Y."/>
        </authorList>
    </citation>
    <scope>NUCLEOTIDE SEQUENCE [LARGE SCALE GENOMIC DNA]</scope>
    <source>
        <strain evidence="1">EAD_L_NR</strain>
    </source>
</reference>
<dbReference type="Proteomes" id="UP001159042">
    <property type="component" value="Unassembled WGS sequence"/>
</dbReference>
<comment type="caution">
    <text evidence="1">The sequence shown here is derived from an EMBL/GenBank/DDBJ whole genome shotgun (WGS) entry which is preliminary data.</text>
</comment>
<organism evidence="1 2">
    <name type="scientific">Exocentrus adspersus</name>
    <dbReference type="NCBI Taxonomy" id="1586481"/>
    <lineage>
        <taxon>Eukaryota</taxon>
        <taxon>Metazoa</taxon>
        <taxon>Ecdysozoa</taxon>
        <taxon>Arthropoda</taxon>
        <taxon>Hexapoda</taxon>
        <taxon>Insecta</taxon>
        <taxon>Pterygota</taxon>
        <taxon>Neoptera</taxon>
        <taxon>Endopterygota</taxon>
        <taxon>Coleoptera</taxon>
        <taxon>Polyphaga</taxon>
        <taxon>Cucujiformia</taxon>
        <taxon>Chrysomeloidea</taxon>
        <taxon>Cerambycidae</taxon>
        <taxon>Lamiinae</taxon>
        <taxon>Acanthocinini</taxon>
        <taxon>Exocentrus</taxon>
    </lineage>
</organism>
<evidence type="ECO:0000313" key="2">
    <source>
        <dbReference type="Proteomes" id="UP001159042"/>
    </source>
</evidence>
<proteinExistence type="predicted"/>
<evidence type="ECO:0000313" key="1">
    <source>
        <dbReference type="EMBL" id="KAJ8910065.1"/>
    </source>
</evidence>